<feature type="region of interest" description="Disordered" evidence="1">
    <location>
        <begin position="85"/>
        <end position="116"/>
    </location>
</feature>
<dbReference type="EMBL" id="JARJCW010000097">
    <property type="protein sequence ID" value="KAJ7194617.1"/>
    <property type="molecule type" value="Genomic_DNA"/>
</dbReference>
<organism evidence="2 3">
    <name type="scientific">Mycena pura</name>
    <dbReference type="NCBI Taxonomy" id="153505"/>
    <lineage>
        <taxon>Eukaryota</taxon>
        <taxon>Fungi</taxon>
        <taxon>Dikarya</taxon>
        <taxon>Basidiomycota</taxon>
        <taxon>Agaricomycotina</taxon>
        <taxon>Agaricomycetes</taxon>
        <taxon>Agaricomycetidae</taxon>
        <taxon>Agaricales</taxon>
        <taxon>Marasmiineae</taxon>
        <taxon>Mycenaceae</taxon>
        <taxon>Mycena</taxon>
    </lineage>
</organism>
<protein>
    <submittedName>
        <fullName evidence="2">Uncharacterized protein</fullName>
    </submittedName>
</protein>
<feature type="non-terminal residue" evidence="2">
    <location>
        <position position="509"/>
    </location>
</feature>
<feature type="compositionally biased region" description="Low complexity" evidence="1">
    <location>
        <begin position="98"/>
        <end position="108"/>
    </location>
</feature>
<reference evidence="2" key="1">
    <citation type="submission" date="2023-03" db="EMBL/GenBank/DDBJ databases">
        <title>Massive genome expansion in bonnet fungi (Mycena s.s.) driven by repeated elements and novel gene families across ecological guilds.</title>
        <authorList>
            <consortium name="Lawrence Berkeley National Laboratory"/>
            <person name="Harder C.B."/>
            <person name="Miyauchi S."/>
            <person name="Viragh M."/>
            <person name="Kuo A."/>
            <person name="Thoen E."/>
            <person name="Andreopoulos B."/>
            <person name="Lu D."/>
            <person name="Skrede I."/>
            <person name="Drula E."/>
            <person name="Henrissat B."/>
            <person name="Morin E."/>
            <person name="Kohler A."/>
            <person name="Barry K."/>
            <person name="LaButti K."/>
            <person name="Morin E."/>
            <person name="Salamov A."/>
            <person name="Lipzen A."/>
            <person name="Mereny Z."/>
            <person name="Hegedus B."/>
            <person name="Baldrian P."/>
            <person name="Stursova M."/>
            <person name="Weitz H."/>
            <person name="Taylor A."/>
            <person name="Grigoriev I.V."/>
            <person name="Nagy L.G."/>
            <person name="Martin F."/>
            <person name="Kauserud H."/>
        </authorList>
    </citation>
    <scope>NUCLEOTIDE SEQUENCE</scope>
    <source>
        <strain evidence="2">9144</strain>
    </source>
</reference>
<feature type="compositionally biased region" description="Basic and acidic residues" evidence="1">
    <location>
        <begin position="246"/>
        <end position="257"/>
    </location>
</feature>
<dbReference type="Proteomes" id="UP001219525">
    <property type="component" value="Unassembled WGS sequence"/>
</dbReference>
<evidence type="ECO:0000256" key="1">
    <source>
        <dbReference type="SAM" id="MobiDB-lite"/>
    </source>
</evidence>
<name>A0AAD6UVM6_9AGAR</name>
<gene>
    <name evidence="2" type="ORF">GGX14DRAFT_678877</name>
</gene>
<evidence type="ECO:0000313" key="3">
    <source>
        <dbReference type="Proteomes" id="UP001219525"/>
    </source>
</evidence>
<comment type="caution">
    <text evidence="2">The sequence shown here is derived from an EMBL/GenBank/DDBJ whole genome shotgun (WGS) entry which is preliminary data.</text>
</comment>
<proteinExistence type="predicted"/>
<dbReference type="AlphaFoldDB" id="A0AAD6UVM6"/>
<evidence type="ECO:0000313" key="2">
    <source>
        <dbReference type="EMBL" id="KAJ7194617.1"/>
    </source>
</evidence>
<feature type="region of interest" description="Disordered" evidence="1">
    <location>
        <begin position="225"/>
        <end position="292"/>
    </location>
</feature>
<accession>A0AAD6UVM6</accession>
<keyword evidence="3" id="KW-1185">Reference proteome</keyword>
<sequence>MPDVFVPPEIAASFVAYMRAQGSTLPASFAELSSMFTAALDNPSPLLQPLPSSKHSCPVLVLGSLGPLEPLRLCHVAGVLRRTRSAPPENTAGREDFSSSSPSNLASSTYPAQGRPRRCANASNAVANTCALFKPLWVTYWQFANDPRRRYPASFRSLSVSSSSTKRKSGGFLLLGSGKRLSLMKRMRRTGVDARKLHSELAILGRGLRSASASLGAVLLQMEGEGSWTGRSPPKKCPRNGQAERAGSDADIGHVEESNENSEASRRGKNNSQGGKKKRAKANWRLDEDGGPPKLRELDSCCPSYSQSSGALIGRIWRRIKSQTTETRVRELHLMVSLIQLALNVDSLRADNKLKGLPLRRVTLKKLAEQYAPGMHENTFRDWVHYGKRLLLLCAGGASLHYPLPDVLIVSCRDALPSTNYSSIKSAHIEDILSLATALRRVKQGMWRPMVLQLMVPIFHMRSCSSGYVEDLRLHWSTPKAVEDQVPDVQTFAFRDLEISDKNLDGIET</sequence>